<dbReference type="InterPro" id="IPR013087">
    <property type="entry name" value="Znf_C2H2_type"/>
</dbReference>
<evidence type="ECO:0000256" key="2">
    <source>
        <dbReference type="ARBA" id="ARBA00022723"/>
    </source>
</evidence>
<dbReference type="OrthoDB" id="1925236at2759"/>
<dbReference type="EMBL" id="KQ423630">
    <property type="protein sequence ID" value="KOF72520.1"/>
    <property type="molecule type" value="Genomic_DNA"/>
</dbReference>
<dbReference type="PANTHER" id="PTHR46144:SF6">
    <property type="entry name" value="C2H2-TYPE DOMAIN-CONTAINING PROTEIN"/>
    <property type="match status" value="1"/>
</dbReference>
<dbReference type="SMART" id="SM00451">
    <property type="entry name" value="ZnF_U1"/>
    <property type="match status" value="2"/>
</dbReference>
<protein>
    <recommendedName>
        <fullName evidence="8">C2H2-type domain-containing protein</fullName>
    </recommendedName>
</protein>
<dbReference type="PROSITE" id="PS00028">
    <property type="entry name" value="ZINC_FINGER_C2H2_1"/>
    <property type="match status" value="2"/>
</dbReference>
<sequence>MNAATITTTSITSSSSTSSSSSSSSFSSSSSSSSSSTSSTSTKIDPNNSSTSSTEQTVTSSTTSLSVPTSTGKANNNNNINTNNNNTTTANNNSNNNNNTSTSTNLCTTTTLATTTSSSTSTSLEPNSEIYCKICDACFNSPKQATQHYQGKNHAKKMRTAEAAAKLAEAVGTGTITESGNVFMCALCSVHVTSQEQLSSHLNGAKHKAKQRMLDRQNSSKDKDSSSSASRNFQGTKCFYGVGRGGANFRRGFRGSGPRGERNILVNFTFNYFILLS</sequence>
<dbReference type="SUPFAM" id="SSF57667">
    <property type="entry name" value="beta-beta-alpha zinc fingers"/>
    <property type="match status" value="2"/>
</dbReference>
<evidence type="ECO:0000256" key="1">
    <source>
        <dbReference type="ARBA" id="ARBA00004123"/>
    </source>
</evidence>
<keyword evidence="3" id="KW-0677">Repeat</keyword>
<keyword evidence="4" id="KW-0863">Zinc-finger</keyword>
<feature type="region of interest" description="Disordered" evidence="7">
    <location>
        <begin position="1"/>
        <end position="105"/>
    </location>
</feature>
<name>A0A0L8G7F3_OCTBM</name>
<feature type="domain" description="C2H2-type" evidence="8">
    <location>
        <begin position="132"/>
        <end position="154"/>
    </location>
</feature>
<evidence type="ECO:0000259" key="8">
    <source>
        <dbReference type="PROSITE" id="PS00028"/>
    </source>
</evidence>
<dbReference type="GO" id="GO:0008270">
    <property type="term" value="F:zinc ion binding"/>
    <property type="evidence" value="ECO:0007669"/>
    <property type="project" value="UniProtKB-KW"/>
</dbReference>
<evidence type="ECO:0000256" key="6">
    <source>
        <dbReference type="ARBA" id="ARBA00023242"/>
    </source>
</evidence>
<feature type="compositionally biased region" description="Low complexity" evidence="7">
    <location>
        <begin position="1"/>
        <end position="42"/>
    </location>
</feature>
<proteinExistence type="predicted"/>
<dbReference type="SMART" id="SM00355">
    <property type="entry name" value="ZnF_C2H2"/>
    <property type="match status" value="2"/>
</dbReference>
<feature type="domain" description="C2H2-type" evidence="8">
    <location>
        <begin position="185"/>
        <end position="207"/>
    </location>
</feature>
<dbReference type="InterPro" id="IPR051868">
    <property type="entry name" value="ZN346_ZMAT4"/>
</dbReference>
<comment type="subcellular location">
    <subcellularLocation>
        <location evidence="1">Nucleus</location>
    </subcellularLocation>
</comment>
<feature type="compositionally biased region" description="Basic and acidic residues" evidence="7">
    <location>
        <begin position="212"/>
        <end position="225"/>
    </location>
</feature>
<dbReference type="GO" id="GO:0005634">
    <property type="term" value="C:nucleus"/>
    <property type="evidence" value="ECO:0007669"/>
    <property type="project" value="UniProtKB-SubCell"/>
</dbReference>
<dbReference type="AlphaFoldDB" id="A0A0L8G7F3"/>
<dbReference type="InterPro" id="IPR036236">
    <property type="entry name" value="Znf_C2H2_sf"/>
</dbReference>
<keyword evidence="5" id="KW-0862">Zinc</keyword>
<accession>A0A0L8G7F3</accession>
<evidence type="ECO:0000256" key="3">
    <source>
        <dbReference type="ARBA" id="ARBA00022737"/>
    </source>
</evidence>
<keyword evidence="2" id="KW-0479">Metal-binding</keyword>
<evidence type="ECO:0000256" key="7">
    <source>
        <dbReference type="SAM" id="MobiDB-lite"/>
    </source>
</evidence>
<evidence type="ECO:0000256" key="5">
    <source>
        <dbReference type="ARBA" id="ARBA00022833"/>
    </source>
</evidence>
<feature type="region of interest" description="Disordered" evidence="7">
    <location>
        <begin position="199"/>
        <end position="232"/>
    </location>
</feature>
<organism evidence="9">
    <name type="scientific">Octopus bimaculoides</name>
    <name type="common">California two-spotted octopus</name>
    <dbReference type="NCBI Taxonomy" id="37653"/>
    <lineage>
        <taxon>Eukaryota</taxon>
        <taxon>Metazoa</taxon>
        <taxon>Spiralia</taxon>
        <taxon>Lophotrochozoa</taxon>
        <taxon>Mollusca</taxon>
        <taxon>Cephalopoda</taxon>
        <taxon>Coleoidea</taxon>
        <taxon>Octopodiformes</taxon>
        <taxon>Octopoda</taxon>
        <taxon>Incirrata</taxon>
        <taxon>Octopodidae</taxon>
        <taxon>Octopus</taxon>
    </lineage>
</organism>
<evidence type="ECO:0000256" key="4">
    <source>
        <dbReference type="ARBA" id="ARBA00022771"/>
    </source>
</evidence>
<dbReference type="InterPro" id="IPR003604">
    <property type="entry name" value="Matrin/U1-like-C_Znf_C2H2"/>
</dbReference>
<keyword evidence="6" id="KW-0539">Nucleus</keyword>
<feature type="compositionally biased region" description="Low complexity" evidence="7">
    <location>
        <begin position="49"/>
        <end position="105"/>
    </location>
</feature>
<dbReference type="Gene3D" id="3.30.160.60">
    <property type="entry name" value="Classic Zinc Finger"/>
    <property type="match status" value="2"/>
</dbReference>
<reference evidence="9" key="1">
    <citation type="submission" date="2015-07" db="EMBL/GenBank/DDBJ databases">
        <title>MeaNS - Measles Nucleotide Surveillance Program.</title>
        <authorList>
            <person name="Tran T."/>
            <person name="Druce J."/>
        </authorList>
    </citation>
    <scope>NUCLEOTIDE SEQUENCE</scope>
    <source>
        <strain evidence="9">UCB-OBI-ISO-001</strain>
        <tissue evidence="9">Gonad</tissue>
    </source>
</reference>
<dbReference type="GO" id="GO:0003676">
    <property type="term" value="F:nucleic acid binding"/>
    <property type="evidence" value="ECO:0007669"/>
    <property type="project" value="InterPro"/>
</dbReference>
<evidence type="ECO:0000313" key="9">
    <source>
        <dbReference type="EMBL" id="KOF72520.1"/>
    </source>
</evidence>
<dbReference type="Pfam" id="PF12874">
    <property type="entry name" value="zf-met"/>
    <property type="match status" value="2"/>
</dbReference>
<gene>
    <name evidence="9" type="ORF">OCBIM_22039350mg</name>
</gene>
<dbReference type="PANTHER" id="PTHR46144">
    <property type="entry name" value="ZINC FINGER PROTEIN 385B-LIKE"/>
    <property type="match status" value="1"/>
</dbReference>